<feature type="domain" description="Coenzyme F420 hydrogenase/dehydrogenase beta subunit C-terminal" evidence="3">
    <location>
        <begin position="178"/>
        <end position="340"/>
    </location>
</feature>
<dbReference type="OrthoDB" id="3247493at2"/>
<evidence type="ECO:0000259" key="2">
    <source>
        <dbReference type="Pfam" id="PF04422"/>
    </source>
</evidence>
<accession>A0A562MNH1</accession>
<dbReference type="PANTHER" id="PTHR31332:SF0">
    <property type="entry name" value="7-HYDROXYMETHYL CHLOROPHYLL A REDUCTASE, CHLOROPLASTIC"/>
    <property type="match status" value="1"/>
</dbReference>
<evidence type="ECO:0000313" key="4">
    <source>
        <dbReference type="EMBL" id="TWI21484.1"/>
    </source>
</evidence>
<dbReference type="EMBL" id="VLKT01000072">
    <property type="protein sequence ID" value="TWI21484.1"/>
    <property type="molecule type" value="Genomic_DNA"/>
</dbReference>
<dbReference type="AlphaFoldDB" id="A0A562MNH1"/>
<gene>
    <name evidence="4" type="ORF">IQ26_06857</name>
</gene>
<protein>
    <submittedName>
        <fullName evidence="4">Coenzyme F420 hydrogenase subunit beta</fullName>
    </submittedName>
</protein>
<evidence type="ECO:0000259" key="3">
    <source>
        <dbReference type="Pfam" id="PF04432"/>
    </source>
</evidence>
<evidence type="ECO:0000256" key="1">
    <source>
        <dbReference type="SAM" id="MobiDB-lite"/>
    </source>
</evidence>
<dbReference type="Proteomes" id="UP000317122">
    <property type="component" value="Unassembled WGS sequence"/>
</dbReference>
<dbReference type="GO" id="GO:0033354">
    <property type="term" value="P:chlorophyll cycle"/>
    <property type="evidence" value="ECO:0007669"/>
    <property type="project" value="TreeGrafter"/>
</dbReference>
<reference evidence="4 5" key="1">
    <citation type="journal article" date="2015" name="Stand. Genomic Sci.">
        <title>Genomic Encyclopedia of Bacterial and Archaeal Type Strains, Phase III: the genomes of soil and plant-associated and newly described type strains.</title>
        <authorList>
            <person name="Whitman W.B."/>
            <person name="Woyke T."/>
            <person name="Klenk H.P."/>
            <person name="Zhou Y."/>
            <person name="Lilburn T.G."/>
            <person name="Beck B.J."/>
            <person name="De Vos P."/>
            <person name="Vandamme P."/>
            <person name="Eisen J.A."/>
            <person name="Garrity G."/>
            <person name="Hugenholtz P."/>
            <person name="Kyrpides N.C."/>
        </authorList>
    </citation>
    <scope>NUCLEOTIDE SEQUENCE [LARGE SCALE GENOMIC DNA]</scope>
    <source>
        <strain evidence="4 5">CGMCC 1.2546</strain>
    </source>
</reference>
<feature type="domain" description="Coenzyme F420 hydrogenase/dehydrogenase beta subunit N-terminal" evidence="2">
    <location>
        <begin position="92"/>
        <end position="168"/>
    </location>
</feature>
<keyword evidence="5" id="KW-1185">Reference proteome</keyword>
<dbReference type="PANTHER" id="PTHR31332">
    <property type="entry name" value="7-HYDROXYMETHYL CHLOROPHYLL A REDUCTASE, CHLOROPLASTIC"/>
    <property type="match status" value="1"/>
</dbReference>
<organism evidence="4 5">
    <name type="scientific">Mesorhizobium tianshanense</name>
    <dbReference type="NCBI Taxonomy" id="39844"/>
    <lineage>
        <taxon>Bacteria</taxon>
        <taxon>Pseudomonadati</taxon>
        <taxon>Pseudomonadota</taxon>
        <taxon>Alphaproteobacteria</taxon>
        <taxon>Hyphomicrobiales</taxon>
        <taxon>Phyllobacteriaceae</taxon>
        <taxon>Mesorhizobium</taxon>
    </lineage>
</organism>
<dbReference type="RefSeq" id="WP_145722813.1">
    <property type="nucleotide sequence ID" value="NZ_BSPF01000096.1"/>
</dbReference>
<feature type="region of interest" description="Disordered" evidence="1">
    <location>
        <begin position="398"/>
        <end position="417"/>
    </location>
</feature>
<evidence type="ECO:0000313" key="5">
    <source>
        <dbReference type="Proteomes" id="UP000317122"/>
    </source>
</evidence>
<comment type="caution">
    <text evidence="4">The sequence shown here is derived from an EMBL/GenBank/DDBJ whole genome shotgun (WGS) entry which is preliminary data.</text>
</comment>
<dbReference type="Pfam" id="PF04432">
    <property type="entry name" value="FrhB_FdhB_C"/>
    <property type="match status" value="1"/>
</dbReference>
<dbReference type="Pfam" id="PF04422">
    <property type="entry name" value="FrhB_FdhB_N"/>
    <property type="match status" value="1"/>
</dbReference>
<dbReference type="GO" id="GO:0090415">
    <property type="term" value="F:7-hydroxymethyl chlorophyll a reductase activity"/>
    <property type="evidence" value="ECO:0007669"/>
    <property type="project" value="TreeGrafter"/>
</dbReference>
<sequence length="417" mass="45252">MTPEEGFRAITDQHMCTSCGLCASLMGPHKIGMAVSDHKELRPCVVGTLTNNDLAKIERICPGLRVEGPEPQVTSANGEKTDRVWGPYLRMAHAHAGNPLHRWEGSTGGVLTALATMLLKSGKVAFVLHVKASDSHPTFGVSTMSFSEADVLKAAGSRYGPTAPLTSLAQALEMDLPFAFIGRPCDVSAIANLAEFDERVGHLIVFRLTFVCGGLIPSLDVDRMIARAGVDPDQVVSMRYRGRGCPGPTTILTANGKTVDKRYTDFLTTDGKSWPMHFRCKICPDGIGERADLAVSDTWPGGVPDPTIEDGDPGTNALIIRTPKGLGLVQDADAARFLTLGNDIGPEDLNLYQPHQRDKKYAAWARINGLRCAGKLFPRTKRLRLRDLANRMPCEFNAEQSRGAKARAQALVPERVR</sequence>
<dbReference type="InterPro" id="IPR007525">
    <property type="entry name" value="FrhB_FdhB_C"/>
</dbReference>
<dbReference type="InterPro" id="IPR007516">
    <property type="entry name" value="Co_F420_Hydgase/DH_bsu_N"/>
</dbReference>
<dbReference type="InterPro" id="IPR045220">
    <property type="entry name" value="FRHB/FDHB/HCAR-like"/>
</dbReference>
<name>A0A562MNH1_9HYPH</name>
<proteinExistence type="predicted"/>